<organism evidence="1">
    <name type="scientific">Candidatus Criblamydia sequanensis CRIB-18</name>
    <dbReference type="NCBI Taxonomy" id="1437425"/>
    <lineage>
        <taxon>Bacteria</taxon>
        <taxon>Pseudomonadati</taxon>
        <taxon>Chlamydiota</taxon>
        <taxon>Chlamydiia</taxon>
        <taxon>Parachlamydiales</taxon>
        <taxon>Candidatus Criblamydiaceae</taxon>
        <taxon>Candidatus Criblamydia</taxon>
    </lineage>
</organism>
<proteinExistence type="predicted"/>
<geneLocation type="plasmid" evidence="1">
    <name>1</name>
</geneLocation>
<dbReference type="Pfam" id="PF08843">
    <property type="entry name" value="AbiEii"/>
    <property type="match status" value="1"/>
</dbReference>
<reference evidence="1" key="1">
    <citation type="submission" date="2013-12" db="EMBL/GenBank/DDBJ databases">
        <authorList>
            <person name="Li W."/>
            <person name="Chetelat R.T."/>
        </authorList>
    </citation>
    <scope>NUCLEOTIDE SEQUENCE</scope>
    <source>
        <strain evidence="1">CRIB-18</strain>
        <plasmid evidence="1">1</plasmid>
    </source>
</reference>
<gene>
    <name evidence="1" type="ORF">CSEC_p0016</name>
</gene>
<dbReference type="AlphaFoldDB" id="A0A090D1K0"/>
<accession>A0A090D1K0</accession>
<keyword evidence="1" id="KW-0614">Plasmid</keyword>
<evidence type="ECO:0000313" key="1">
    <source>
        <dbReference type="EMBL" id="CDR35287.1"/>
    </source>
</evidence>
<dbReference type="InterPro" id="IPR014942">
    <property type="entry name" value="AbiEii"/>
</dbReference>
<evidence type="ECO:0008006" key="2">
    <source>
        <dbReference type="Google" id="ProtNLM"/>
    </source>
</evidence>
<dbReference type="RefSeq" id="WP_176454811.1">
    <property type="nucleotide sequence ID" value="NZ_LK031773.1"/>
</dbReference>
<sequence>MKSAIEQSIKEKIKALAKEREATFGELWRNLILERFLTRLARSPFKEKFVLKGGTLLAKYIHLGRETQDLDFLIQKLSNTEQSLRTVLQAICDIDANDSFAFEVAKIKILDHSQLAYTGAEITLQALFGATKTVMRMDLGFGDRVEPIEYPMDLTATSKGPLFESRISLHCYPKEFIFAEKLETVVFRGGGNTRMKDFHDLYSLVRLDVLDSSLAKKAVQLVFHHRKTPLKKLPVAFGKDAFETLEKNWTSYRRKIKAQKGALKQPELIEDVISVLNQWMEENAFF</sequence>
<reference evidence="1" key="2">
    <citation type="submission" date="2014-09" db="EMBL/GenBank/DDBJ databases">
        <title>Criblamydia sequanensis harbors a mega-plasmid encoding arsenite resistance.</title>
        <authorList>
            <person name="Bertelli C."/>
            <person name="Goesmann A."/>
            <person name="Greub G."/>
        </authorList>
    </citation>
    <scope>NUCLEOTIDE SEQUENCE [LARGE SCALE GENOMIC DNA]</scope>
    <source>
        <strain evidence="1">CRIB-18</strain>
        <plasmid evidence="1">1</plasmid>
    </source>
</reference>
<dbReference type="EMBL" id="LK031773">
    <property type="protein sequence ID" value="CDR35287.1"/>
    <property type="molecule type" value="Genomic_DNA"/>
</dbReference>
<protein>
    <recommendedName>
        <fullName evidence="2">Nucleotidyl transferase AbiEii/AbiGii toxin family protein</fullName>
    </recommendedName>
</protein>
<name>A0A090D1K0_9BACT</name>
<dbReference type="Gene3D" id="3.10.450.620">
    <property type="entry name" value="JHP933, nucleotidyltransferase-like core domain"/>
    <property type="match status" value="1"/>
</dbReference>